<reference evidence="2" key="1">
    <citation type="submission" date="2005-08" db="EMBL/GenBank/DDBJ databases">
        <title>Complete sequence of Dechloromonas aromatica RCB.</title>
        <authorList>
            <person name="Salinero K.K."/>
            <person name="Copeland A."/>
            <person name="Lucas S."/>
            <person name="Lapidus A."/>
            <person name="Barry K."/>
            <person name="Detter J.C."/>
            <person name="Glavina T."/>
            <person name="Hammon N."/>
            <person name="Israni S."/>
            <person name="Pitluck S."/>
            <person name="Di Bartolo G."/>
            <person name="Trong S."/>
            <person name="Schmutz J."/>
            <person name="Larimer F."/>
            <person name="Land M."/>
            <person name="Ivanova N."/>
            <person name="Richardson P."/>
        </authorList>
    </citation>
    <scope>NUCLEOTIDE SEQUENCE</scope>
    <source>
        <strain evidence="2">RCB</strain>
    </source>
</reference>
<proteinExistence type="predicted"/>
<keyword evidence="1" id="KW-0732">Signal</keyword>
<dbReference type="EMBL" id="CP000089">
    <property type="protein sequence ID" value="AAZ46152.1"/>
    <property type="molecule type" value="Genomic_DNA"/>
</dbReference>
<dbReference type="OrthoDB" id="9146719at2"/>
<feature type="chain" id="PRO_5004233472" description="MtrB/PioB family decaheme-associated outer membrane protein" evidence="1">
    <location>
        <begin position="35"/>
        <end position="772"/>
    </location>
</feature>
<organism evidence="2">
    <name type="scientific">Dechloromonas aromatica (strain RCB)</name>
    <dbReference type="NCBI Taxonomy" id="159087"/>
    <lineage>
        <taxon>Bacteria</taxon>
        <taxon>Pseudomonadati</taxon>
        <taxon>Pseudomonadota</taxon>
        <taxon>Betaproteobacteria</taxon>
        <taxon>Rhodocyclales</taxon>
        <taxon>Azonexaceae</taxon>
        <taxon>Dechloromonas</taxon>
    </lineage>
</organism>
<gene>
    <name evidence="2" type="ordered locus">Daro_1403</name>
</gene>
<dbReference type="Pfam" id="PF11854">
    <property type="entry name" value="MtrB_PioB"/>
    <property type="match status" value="1"/>
</dbReference>
<dbReference type="SUPFAM" id="SSF56935">
    <property type="entry name" value="Porins"/>
    <property type="match status" value="1"/>
</dbReference>
<dbReference type="HOGENOM" id="CLU_348113_0_0_4"/>
<dbReference type="NCBIfam" id="TIGR03509">
    <property type="entry name" value="OMP_MtrB_PioB"/>
    <property type="match status" value="1"/>
</dbReference>
<sequence length="772" mass="83570">MKNSGTQTFALNSMTVLVRAALAVMCGMSTVAFADDDANQQVRPTSFVEIGAMNVSSNSNKFGEYNGLDQSGAYAIGNFGVKGGSAYDAYDGGEGTMRWEANGANLGTTSRSLDASVGNQGSWSFGVMYDEMRHYTSEPFITPLQGSMGGNSFVLPADFGQIRSNTAPGTRGLTVTQKSEMRTIDDLYSGRKNIGANGLYRFNSQWSVDFEINRLTQTGAKLIASGTNQQAAGSAGAVANNAVGEAITMLMNPTNYQTDSVKLAVNWTGDRGHLTVGYYGSFFRDDYSTLSWSNPYVSAGATGTARVFPTDTLSTAPNNDFHQLNVSGGYKFGPTTKVAGGMSYGRNTQNQAFFNDTALMAGALPATSLEGAVVTTNANLKLTDSSIKDLNLSAGFKFNERDNQTRSNVYNFYDIGHSNLRTIANAPYSNKKTQFELAGDYLVAKRQNIRLSYERENIERWCNDLAKNPNGAPCVVVGSSYEDKLNARYRLKLDGGVSLNVGYGYADRHANEDHRAVTPIGVTTYGYVNGGDAVGYKPYFDASRRQNMLKIGASWDVTEKFTLTADGRAALDRYYDSPLGVSDGTTMAVNLDASYTFAEERMLGAYVSLQSMTRDMNVASTVSTTNGVGTNVWSNRLTDRQNAVGLYGKWGGLMGGKLSFKGDLSWSNGLTNYYTGSYPANSSTCGTSGTLTCGDTPDVKSNITTVKLEGNYQVDKSSKVRLGYVYQQLKSNDYVYNIYQMGYTPNATMPSNQQAANYSVNVLMASYIYSFQ</sequence>
<name>Q47G79_DECAR</name>
<feature type="signal peptide" evidence="1">
    <location>
        <begin position="1"/>
        <end position="34"/>
    </location>
</feature>
<accession>Q47G79</accession>
<dbReference type="STRING" id="159087.Daro_1403"/>
<evidence type="ECO:0000256" key="1">
    <source>
        <dbReference type="SAM" id="SignalP"/>
    </source>
</evidence>
<dbReference type="KEGG" id="dar:Daro_1403"/>
<dbReference type="eggNOG" id="COG0653">
    <property type="taxonomic scope" value="Bacteria"/>
</dbReference>
<dbReference type="AlphaFoldDB" id="Q47G79"/>
<evidence type="ECO:0000313" key="2">
    <source>
        <dbReference type="EMBL" id="AAZ46152.1"/>
    </source>
</evidence>
<evidence type="ECO:0008006" key="3">
    <source>
        <dbReference type="Google" id="ProtNLM"/>
    </source>
</evidence>
<protein>
    <recommendedName>
        <fullName evidence="3">MtrB/PioB family decaheme-associated outer membrane protein</fullName>
    </recommendedName>
</protein>
<dbReference type="InterPro" id="IPR020016">
    <property type="entry name" value="Decahaem-assoc_OM_MtrB/PioB"/>
</dbReference>